<evidence type="ECO:0000256" key="1">
    <source>
        <dbReference type="SAM" id="Phobius"/>
    </source>
</evidence>
<sequence length="41" mass="4617">AEDIVRWGVIVCLMVSATRISIVILELIHTTNPKFLKGCIY</sequence>
<dbReference type="EnsemblPlants" id="Solyc12g036415.1.1">
    <property type="protein sequence ID" value="Solyc12g036415.1.1.1"/>
    <property type="gene ID" value="Solyc12g036415.1"/>
</dbReference>
<accession>A0A3Q7J8M3</accession>
<protein>
    <submittedName>
        <fullName evidence="2">Uncharacterized protein</fullName>
    </submittedName>
</protein>
<reference evidence="2" key="2">
    <citation type="submission" date="2019-01" db="UniProtKB">
        <authorList>
            <consortium name="EnsemblPlants"/>
        </authorList>
    </citation>
    <scope>IDENTIFICATION</scope>
    <source>
        <strain evidence="2">cv. Heinz 1706</strain>
    </source>
</reference>
<keyword evidence="1" id="KW-0812">Transmembrane</keyword>
<reference evidence="2" key="1">
    <citation type="journal article" date="2012" name="Nature">
        <title>The tomato genome sequence provides insights into fleshy fruit evolution.</title>
        <authorList>
            <consortium name="Tomato Genome Consortium"/>
        </authorList>
    </citation>
    <scope>NUCLEOTIDE SEQUENCE [LARGE SCALE GENOMIC DNA]</scope>
    <source>
        <strain evidence="2">cv. Heinz 1706</strain>
    </source>
</reference>
<evidence type="ECO:0000313" key="3">
    <source>
        <dbReference type="Proteomes" id="UP000004994"/>
    </source>
</evidence>
<dbReference type="AlphaFoldDB" id="A0A3Q7J8M3"/>
<organism evidence="2">
    <name type="scientific">Solanum lycopersicum</name>
    <name type="common">Tomato</name>
    <name type="synonym">Lycopersicon esculentum</name>
    <dbReference type="NCBI Taxonomy" id="4081"/>
    <lineage>
        <taxon>Eukaryota</taxon>
        <taxon>Viridiplantae</taxon>
        <taxon>Streptophyta</taxon>
        <taxon>Embryophyta</taxon>
        <taxon>Tracheophyta</taxon>
        <taxon>Spermatophyta</taxon>
        <taxon>Magnoliopsida</taxon>
        <taxon>eudicotyledons</taxon>
        <taxon>Gunneridae</taxon>
        <taxon>Pentapetalae</taxon>
        <taxon>asterids</taxon>
        <taxon>lamiids</taxon>
        <taxon>Solanales</taxon>
        <taxon>Solanaceae</taxon>
        <taxon>Solanoideae</taxon>
        <taxon>Solaneae</taxon>
        <taxon>Solanum</taxon>
        <taxon>Solanum subgen. Lycopersicon</taxon>
    </lineage>
</organism>
<name>A0A3Q7J8M3_SOLLC</name>
<dbReference type="Gramene" id="Solyc12g036415.1.1">
    <property type="protein sequence ID" value="Solyc12g036415.1.1.1"/>
    <property type="gene ID" value="Solyc12g036415.1"/>
</dbReference>
<dbReference type="Proteomes" id="UP000004994">
    <property type="component" value="Chromosome 12"/>
</dbReference>
<keyword evidence="1" id="KW-1133">Transmembrane helix</keyword>
<proteinExistence type="predicted"/>
<evidence type="ECO:0000313" key="2">
    <source>
        <dbReference type="EnsemblPlants" id="Solyc12g036415.1.1.1"/>
    </source>
</evidence>
<keyword evidence="1" id="KW-0472">Membrane</keyword>
<feature type="transmembrane region" description="Helical" evidence="1">
    <location>
        <begin position="6"/>
        <end position="28"/>
    </location>
</feature>
<dbReference type="InParanoid" id="A0A3Q7J8M3"/>
<keyword evidence="3" id="KW-1185">Reference proteome</keyword>